<dbReference type="STRING" id="1747903.ASR47_1009147"/>
<evidence type="ECO:0000256" key="6">
    <source>
        <dbReference type="ARBA" id="ARBA00023163"/>
    </source>
</evidence>
<evidence type="ECO:0000256" key="8">
    <source>
        <dbReference type="PIRSR" id="PIRSR602481-2"/>
    </source>
</evidence>
<evidence type="ECO:0000256" key="7">
    <source>
        <dbReference type="PIRSR" id="PIRSR602481-1"/>
    </source>
</evidence>
<dbReference type="PATRIC" id="fig|1747903.4.peg.2916"/>
<evidence type="ECO:0000256" key="2">
    <source>
        <dbReference type="ARBA" id="ARBA00022491"/>
    </source>
</evidence>
<dbReference type="Gene3D" id="1.10.10.10">
    <property type="entry name" value="Winged helix-like DNA-binding domain superfamily/Winged helix DNA-binding domain"/>
    <property type="match status" value="1"/>
</dbReference>
<comment type="subunit">
    <text evidence="9">Homodimer.</text>
</comment>
<dbReference type="GO" id="GO:0008270">
    <property type="term" value="F:zinc ion binding"/>
    <property type="evidence" value="ECO:0007669"/>
    <property type="project" value="TreeGrafter"/>
</dbReference>
<feature type="binding site" evidence="7">
    <location>
        <position position="92"/>
    </location>
    <ligand>
        <name>Zn(2+)</name>
        <dbReference type="ChEBI" id="CHEBI:29105"/>
    </ligand>
</feature>
<keyword evidence="3 7" id="KW-0862">Zinc</keyword>
<proteinExistence type="inferred from homology"/>
<dbReference type="Gene3D" id="3.30.1490.190">
    <property type="match status" value="1"/>
</dbReference>
<dbReference type="InterPro" id="IPR036388">
    <property type="entry name" value="WH-like_DNA-bd_sf"/>
</dbReference>
<keyword evidence="11" id="KW-1185">Reference proteome</keyword>
<keyword evidence="8 9" id="KW-0408">Iron</keyword>
<feature type="binding site" evidence="7">
    <location>
        <position position="129"/>
    </location>
    <ligand>
        <name>Zn(2+)</name>
        <dbReference type="ChEBI" id="CHEBI:29105"/>
    </ligand>
</feature>
<evidence type="ECO:0000313" key="11">
    <source>
        <dbReference type="Proteomes" id="UP000092713"/>
    </source>
</evidence>
<comment type="cofactor">
    <cofactor evidence="7">
        <name>Zn(2+)</name>
        <dbReference type="ChEBI" id="CHEBI:29105"/>
    </cofactor>
    <text evidence="7">Binds 1 zinc ion per subunit.</text>
</comment>
<evidence type="ECO:0000256" key="5">
    <source>
        <dbReference type="ARBA" id="ARBA00023125"/>
    </source>
</evidence>
<dbReference type="Proteomes" id="UP000092713">
    <property type="component" value="Unassembled WGS sequence"/>
</dbReference>
<dbReference type="InterPro" id="IPR043135">
    <property type="entry name" value="Fur_C"/>
</dbReference>
<dbReference type="EMBL" id="LOCQ01000054">
    <property type="protein sequence ID" value="OBV39332.1"/>
    <property type="molecule type" value="Genomic_DNA"/>
</dbReference>
<dbReference type="InterPro" id="IPR002481">
    <property type="entry name" value="FUR"/>
</dbReference>
<evidence type="ECO:0000256" key="9">
    <source>
        <dbReference type="RuleBase" id="RU364037"/>
    </source>
</evidence>
<dbReference type="GO" id="GO:0003700">
    <property type="term" value="F:DNA-binding transcription factor activity"/>
    <property type="evidence" value="ECO:0007669"/>
    <property type="project" value="UniProtKB-UniRule"/>
</dbReference>
<dbReference type="GO" id="GO:0045892">
    <property type="term" value="P:negative regulation of DNA-templated transcription"/>
    <property type="evidence" value="ECO:0007669"/>
    <property type="project" value="TreeGrafter"/>
</dbReference>
<dbReference type="GO" id="GO:0000976">
    <property type="term" value="F:transcription cis-regulatory region binding"/>
    <property type="evidence" value="ECO:0007669"/>
    <property type="project" value="TreeGrafter"/>
</dbReference>
<keyword evidence="5 9" id="KW-0238">DNA-binding</keyword>
<comment type="subcellular location">
    <subcellularLocation>
        <location evidence="9">Cytoplasm</location>
    </subcellularLocation>
</comment>
<keyword evidence="9" id="KW-0963">Cytoplasm</keyword>
<feature type="binding site" evidence="7">
    <location>
        <position position="126"/>
    </location>
    <ligand>
        <name>Zn(2+)</name>
        <dbReference type="ChEBI" id="CHEBI:29105"/>
    </ligand>
</feature>
<dbReference type="GO" id="GO:0005737">
    <property type="term" value="C:cytoplasm"/>
    <property type="evidence" value="ECO:0007669"/>
    <property type="project" value="UniProtKB-SubCell"/>
</dbReference>
<dbReference type="PANTHER" id="PTHR33202">
    <property type="entry name" value="ZINC UPTAKE REGULATION PROTEIN"/>
    <property type="match status" value="1"/>
</dbReference>
<keyword evidence="6 9" id="KW-0804">Transcription</keyword>
<dbReference type="Pfam" id="PF01475">
    <property type="entry name" value="FUR"/>
    <property type="match status" value="1"/>
</dbReference>
<accession>A0A1A7C0R2</accession>
<organism evidence="10 11">
    <name type="scientific">Janthinobacterium psychrotolerans</name>
    <dbReference type="NCBI Taxonomy" id="1747903"/>
    <lineage>
        <taxon>Bacteria</taxon>
        <taxon>Pseudomonadati</taxon>
        <taxon>Pseudomonadota</taxon>
        <taxon>Betaproteobacteria</taxon>
        <taxon>Burkholderiales</taxon>
        <taxon>Oxalobacteraceae</taxon>
        <taxon>Janthinobacterium</taxon>
    </lineage>
</organism>
<feature type="binding site" evidence="7">
    <location>
        <position position="89"/>
    </location>
    <ligand>
        <name>Zn(2+)</name>
        <dbReference type="ChEBI" id="CHEBI:29105"/>
    </ligand>
</feature>
<keyword evidence="4 9" id="KW-0805">Transcription regulation</keyword>
<dbReference type="GO" id="GO:1900376">
    <property type="term" value="P:regulation of secondary metabolite biosynthetic process"/>
    <property type="evidence" value="ECO:0007669"/>
    <property type="project" value="TreeGrafter"/>
</dbReference>
<name>A0A1A7C0R2_9BURK</name>
<gene>
    <name evidence="9" type="primary">fur</name>
    <name evidence="10" type="ORF">ASR47_1009147</name>
</gene>
<evidence type="ECO:0000256" key="4">
    <source>
        <dbReference type="ARBA" id="ARBA00023015"/>
    </source>
</evidence>
<keyword evidence="7 9" id="KW-0479">Metal-binding</keyword>
<comment type="cofactor">
    <cofactor evidence="8">
        <name>Mn(2+)</name>
        <dbReference type="ChEBI" id="CHEBI:29035"/>
    </cofactor>
    <cofactor evidence="8">
        <name>Fe(2+)</name>
        <dbReference type="ChEBI" id="CHEBI:29033"/>
    </cofactor>
    <text evidence="8">Binds 1 Mn(2+) or Fe(2+) ion per subunit.</text>
</comment>
<protein>
    <recommendedName>
        <fullName evidence="9">Ferric uptake regulation protein</fullName>
    </recommendedName>
</protein>
<reference evidence="10 11" key="1">
    <citation type="submission" date="2016-04" db="EMBL/GenBank/DDBJ databases">
        <title>Draft genome sequence of Janthinobacterium psychrotolerans sp. nov., isolated from freshwater sediments in Denmark.</title>
        <authorList>
            <person name="Gong X."/>
            <person name="Skrivergaard S."/>
            <person name="Korsgaard B.S."/>
            <person name="Schreiber L."/>
            <person name="Marshall I.P."/>
            <person name="Finster K."/>
            <person name="Schramm A."/>
        </authorList>
    </citation>
    <scope>NUCLEOTIDE SEQUENCE [LARGE SCALE GENOMIC DNA]</scope>
    <source>
        <strain evidence="10 11">S3-2</strain>
    </source>
</reference>
<comment type="similarity">
    <text evidence="1 9">Belongs to the Fur family.</text>
</comment>
<dbReference type="CDD" id="cd07153">
    <property type="entry name" value="Fur_like"/>
    <property type="match status" value="1"/>
</dbReference>
<dbReference type="InterPro" id="IPR036390">
    <property type="entry name" value="WH_DNA-bd_sf"/>
</dbReference>
<evidence type="ECO:0000313" key="10">
    <source>
        <dbReference type="EMBL" id="OBV39332.1"/>
    </source>
</evidence>
<dbReference type="PANTHER" id="PTHR33202:SF22">
    <property type="entry name" value="HYDROGEN PEROXIDE SENSITIVE REPRESSOR"/>
    <property type="match status" value="1"/>
</dbReference>
<sequence>MVYSVVMERTTRQKTAIQAAIESARRPLSAQEILEEASLQVTQLGIATVYRNLKSLVLEEKVHVVTLPGENPRYESNTVANHHHHHFQCTSCQRVFDVHDCPGDLKRMAPQGFVVERHELTLYGRCADCNAAGEVAAAAASPSSHSCADHG</sequence>
<feature type="binding site" evidence="8">
    <location>
        <position position="118"/>
    </location>
    <ligand>
        <name>Fe cation</name>
        <dbReference type="ChEBI" id="CHEBI:24875"/>
    </ligand>
</feature>
<dbReference type="AlphaFoldDB" id="A0A1A7C0R2"/>
<dbReference type="SUPFAM" id="SSF46785">
    <property type="entry name" value="Winged helix' DNA-binding domain"/>
    <property type="match status" value="1"/>
</dbReference>
<comment type="caution">
    <text evidence="10">The sequence shown here is derived from an EMBL/GenBank/DDBJ whole genome shotgun (WGS) entry which is preliminary data.</text>
</comment>
<keyword evidence="2 9" id="KW-0678">Repressor</keyword>
<evidence type="ECO:0000256" key="1">
    <source>
        <dbReference type="ARBA" id="ARBA00007957"/>
    </source>
</evidence>
<evidence type="ECO:0000256" key="3">
    <source>
        <dbReference type="ARBA" id="ARBA00022833"/>
    </source>
</evidence>
<feature type="binding site" evidence="8">
    <location>
        <position position="83"/>
    </location>
    <ligand>
        <name>Fe cation</name>
        <dbReference type="ChEBI" id="CHEBI:24875"/>
    </ligand>
</feature>